<dbReference type="EMBL" id="JAGKSQ010000001">
    <property type="protein sequence ID" value="MBP3949859.1"/>
    <property type="molecule type" value="Genomic_DNA"/>
</dbReference>
<feature type="transmembrane region" description="Helical" evidence="1">
    <location>
        <begin position="36"/>
        <end position="54"/>
    </location>
</feature>
<feature type="transmembrane region" description="Helical" evidence="1">
    <location>
        <begin position="6"/>
        <end position="24"/>
    </location>
</feature>
<dbReference type="AlphaFoldDB" id="A0A941AST0"/>
<organism evidence="2 3">
    <name type="scientific">Halalkalibacter suaedae</name>
    <dbReference type="NCBI Taxonomy" id="2822140"/>
    <lineage>
        <taxon>Bacteria</taxon>
        <taxon>Bacillati</taxon>
        <taxon>Bacillota</taxon>
        <taxon>Bacilli</taxon>
        <taxon>Bacillales</taxon>
        <taxon>Bacillaceae</taxon>
        <taxon>Halalkalibacter</taxon>
    </lineage>
</organism>
<evidence type="ECO:0000313" key="2">
    <source>
        <dbReference type="EMBL" id="MBP3949859.1"/>
    </source>
</evidence>
<comment type="caution">
    <text evidence="2">The sequence shown here is derived from an EMBL/GenBank/DDBJ whole genome shotgun (WGS) entry which is preliminary data.</text>
</comment>
<dbReference type="RefSeq" id="WP_210595224.1">
    <property type="nucleotide sequence ID" value="NZ_JAGKSQ010000001.1"/>
</dbReference>
<protein>
    <submittedName>
        <fullName evidence="2">Uncharacterized protein</fullName>
    </submittedName>
</protein>
<keyword evidence="1" id="KW-0812">Transmembrane</keyword>
<accession>A0A941AST0</accession>
<sequence length="83" mass="9311">MEWYNYVSLTTLTLSAVLILIMYIKSKQSKKDNKGLVPALVFLGVFSLLTAVGMMNLGSLLLYALSIICFIIAARMFFKLNQN</sequence>
<dbReference type="Proteomes" id="UP000678228">
    <property type="component" value="Unassembled WGS sequence"/>
</dbReference>
<evidence type="ECO:0000313" key="3">
    <source>
        <dbReference type="Proteomes" id="UP000678228"/>
    </source>
</evidence>
<name>A0A941AST0_9BACI</name>
<reference evidence="2" key="1">
    <citation type="submission" date="2021-03" db="EMBL/GenBank/DDBJ databases">
        <title>Bacillus suaedae sp. nov., isolated from Suaeda aralocaspica.</title>
        <authorList>
            <person name="Lei R.F.R."/>
        </authorList>
    </citation>
    <scope>NUCLEOTIDE SEQUENCE</scope>
    <source>
        <strain evidence="2">YZJH907-2</strain>
    </source>
</reference>
<gene>
    <name evidence="2" type="ORF">J7W16_01850</name>
</gene>
<feature type="transmembrane region" description="Helical" evidence="1">
    <location>
        <begin position="60"/>
        <end position="78"/>
    </location>
</feature>
<keyword evidence="1" id="KW-1133">Transmembrane helix</keyword>
<proteinExistence type="predicted"/>
<evidence type="ECO:0000256" key="1">
    <source>
        <dbReference type="SAM" id="Phobius"/>
    </source>
</evidence>
<keyword evidence="3" id="KW-1185">Reference proteome</keyword>
<keyword evidence="1" id="KW-0472">Membrane</keyword>